<comment type="subcellular location">
    <subcellularLocation>
        <location evidence="1 13">Cytoplasm</location>
    </subcellularLocation>
</comment>
<dbReference type="GO" id="GO:0008821">
    <property type="term" value="F:crossover junction DNA endonuclease activity"/>
    <property type="evidence" value="ECO:0007669"/>
    <property type="project" value="UniProtKB-EC"/>
</dbReference>
<dbReference type="EC" id="3.1.21.10" evidence="13 14"/>
<dbReference type="Proteomes" id="UP000189941">
    <property type="component" value="Unassembled WGS sequence"/>
</dbReference>
<comment type="similarity">
    <text evidence="11 13">Belongs to the RecU family.</text>
</comment>
<keyword evidence="4 13" id="KW-0479">Metal-binding</keyword>
<sequence>MINYPTGSKPNHHHTKKTEHTHNTIYGSRGMSLEDKINQSNEYYLTHHLAVIHKKPTPVQVVKVDYPRRSAAKIVEAYYRHASTTDYNGVYQGFYIDFEAKETKNKTSFPLANLPEHQRTHMLQCIEQGGIAFLILSFAAHNETYIIPYEKVDSEIKKSKKQSLTYEFIKQEGFLCKEGLFPIIDYLAALDQYIESRE</sequence>
<dbReference type="OrthoDB" id="9783592at2"/>
<evidence type="ECO:0000256" key="9">
    <source>
        <dbReference type="ARBA" id="ARBA00023172"/>
    </source>
</evidence>
<dbReference type="GO" id="GO:0006281">
    <property type="term" value="P:DNA repair"/>
    <property type="evidence" value="ECO:0007669"/>
    <property type="project" value="UniProtKB-UniRule"/>
</dbReference>
<evidence type="ECO:0000256" key="12">
    <source>
        <dbReference type="ARBA" id="ARBA00029523"/>
    </source>
</evidence>
<keyword evidence="9 13" id="KW-0233">DNA recombination</keyword>
<evidence type="ECO:0000256" key="11">
    <source>
        <dbReference type="ARBA" id="ARBA00023447"/>
    </source>
</evidence>
<dbReference type="GO" id="GO:0006310">
    <property type="term" value="P:DNA recombination"/>
    <property type="evidence" value="ECO:0007669"/>
    <property type="project" value="UniProtKB-UniRule"/>
</dbReference>
<name>A0A1T4K085_9LACT</name>
<dbReference type="Gene3D" id="3.40.1350.10">
    <property type="match status" value="1"/>
</dbReference>
<keyword evidence="7 13" id="KW-0378">Hydrolase</keyword>
<evidence type="ECO:0000256" key="15">
    <source>
        <dbReference type="SAM" id="MobiDB-lite"/>
    </source>
</evidence>
<evidence type="ECO:0000256" key="5">
    <source>
        <dbReference type="ARBA" id="ARBA00022759"/>
    </source>
</evidence>
<dbReference type="InterPro" id="IPR011335">
    <property type="entry name" value="Restrct_endonuc-II-like"/>
</dbReference>
<dbReference type="PIRSF" id="PIRSF037785">
    <property type="entry name" value="RecU"/>
    <property type="match status" value="1"/>
</dbReference>
<feature type="region of interest" description="Disordered" evidence="15">
    <location>
        <begin position="1"/>
        <end position="22"/>
    </location>
</feature>
<keyword evidence="8 13" id="KW-0460">Magnesium</keyword>
<evidence type="ECO:0000256" key="4">
    <source>
        <dbReference type="ARBA" id="ARBA00022723"/>
    </source>
</evidence>
<evidence type="ECO:0000256" key="6">
    <source>
        <dbReference type="ARBA" id="ARBA00022763"/>
    </source>
</evidence>
<evidence type="ECO:0000313" key="17">
    <source>
        <dbReference type="Proteomes" id="UP000189941"/>
    </source>
</evidence>
<dbReference type="GO" id="GO:0003676">
    <property type="term" value="F:nucleic acid binding"/>
    <property type="evidence" value="ECO:0007669"/>
    <property type="project" value="InterPro"/>
</dbReference>
<proteinExistence type="inferred from homology"/>
<evidence type="ECO:0000313" key="16">
    <source>
        <dbReference type="EMBL" id="SJZ35727.1"/>
    </source>
</evidence>
<dbReference type="HAMAP" id="MF_00130">
    <property type="entry name" value="RecU"/>
    <property type="match status" value="1"/>
</dbReference>
<comment type="cofactor">
    <cofactor evidence="13">
        <name>Mg(2+)</name>
        <dbReference type="ChEBI" id="CHEBI:18420"/>
    </cofactor>
    <text evidence="13">Binds 1 Mg(2+) ion per subunit.</text>
</comment>
<dbReference type="STRING" id="1121925.SAMN02746011_00485"/>
<dbReference type="CDD" id="cd22354">
    <property type="entry name" value="RecU-like"/>
    <property type="match status" value="1"/>
</dbReference>
<dbReference type="GO" id="GO:0000287">
    <property type="term" value="F:magnesium ion binding"/>
    <property type="evidence" value="ECO:0007669"/>
    <property type="project" value="UniProtKB-UniRule"/>
</dbReference>
<dbReference type="AlphaFoldDB" id="A0A1T4K085"/>
<keyword evidence="6 13" id="KW-0227">DNA damage</keyword>
<evidence type="ECO:0000256" key="14">
    <source>
        <dbReference type="NCBIfam" id="TIGR00648"/>
    </source>
</evidence>
<comment type="function">
    <text evidence="13">Endonuclease that resolves Holliday junction intermediates in genetic recombination. Cleaves mobile four-strand junctions by introducing symmetrical nicks in paired strands. Promotes annealing of linear ssDNA with homologous dsDNA. Required for DNA repair, homologous recombination and chromosome segregation.</text>
</comment>
<evidence type="ECO:0000256" key="1">
    <source>
        <dbReference type="ARBA" id="ARBA00004496"/>
    </source>
</evidence>
<evidence type="ECO:0000256" key="3">
    <source>
        <dbReference type="ARBA" id="ARBA00022722"/>
    </source>
</evidence>
<dbReference type="GO" id="GO:0005737">
    <property type="term" value="C:cytoplasm"/>
    <property type="evidence" value="ECO:0007669"/>
    <property type="project" value="UniProtKB-SubCell"/>
</dbReference>
<dbReference type="InterPro" id="IPR004612">
    <property type="entry name" value="Resolv_RecU"/>
</dbReference>
<keyword evidence="10 13" id="KW-0234">DNA repair</keyword>
<dbReference type="InterPro" id="IPR011856">
    <property type="entry name" value="tRNA_endonuc-like_dom_sf"/>
</dbReference>
<dbReference type="GO" id="GO:0007059">
    <property type="term" value="P:chromosome segregation"/>
    <property type="evidence" value="ECO:0007669"/>
    <property type="project" value="UniProtKB-UniRule"/>
</dbReference>
<feature type="site" description="Transition state stabilizer" evidence="13">
    <location>
        <position position="101"/>
    </location>
</feature>
<evidence type="ECO:0000256" key="10">
    <source>
        <dbReference type="ARBA" id="ARBA00023204"/>
    </source>
</evidence>
<organism evidence="16 17">
    <name type="scientific">Globicatella sulfidifaciens DSM 15739</name>
    <dbReference type="NCBI Taxonomy" id="1121925"/>
    <lineage>
        <taxon>Bacteria</taxon>
        <taxon>Bacillati</taxon>
        <taxon>Bacillota</taxon>
        <taxon>Bacilli</taxon>
        <taxon>Lactobacillales</taxon>
        <taxon>Aerococcaceae</taxon>
        <taxon>Globicatella</taxon>
    </lineage>
</organism>
<feature type="binding site" evidence="13">
    <location>
        <position position="118"/>
    </location>
    <ligand>
        <name>Mg(2+)</name>
        <dbReference type="ChEBI" id="CHEBI:18420"/>
    </ligand>
</feature>
<dbReference type="Pfam" id="PF03838">
    <property type="entry name" value="RecU"/>
    <property type="match status" value="1"/>
</dbReference>
<dbReference type="SUPFAM" id="SSF52980">
    <property type="entry name" value="Restriction endonuclease-like"/>
    <property type="match status" value="1"/>
</dbReference>
<feature type="compositionally biased region" description="Basic residues" evidence="15">
    <location>
        <begin position="10"/>
        <end position="19"/>
    </location>
</feature>
<keyword evidence="3 13" id="KW-0540">Nuclease</keyword>
<feature type="binding site" evidence="13">
    <location>
        <position position="99"/>
    </location>
    <ligand>
        <name>Mg(2+)</name>
        <dbReference type="ChEBI" id="CHEBI:18420"/>
    </ligand>
</feature>
<feature type="binding site" evidence="13">
    <location>
        <position position="84"/>
    </location>
    <ligand>
        <name>Mg(2+)</name>
        <dbReference type="ChEBI" id="CHEBI:18420"/>
    </ligand>
</feature>
<comment type="catalytic activity">
    <reaction evidence="13">
        <text>Endonucleolytic cleavage at a junction such as a reciprocal single-stranded crossover between two homologous DNA duplexes (Holliday junction).</text>
        <dbReference type="EC" id="3.1.21.10"/>
    </reaction>
</comment>
<evidence type="ECO:0000256" key="7">
    <source>
        <dbReference type="ARBA" id="ARBA00022801"/>
    </source>
</evidence>
<accession>A0A1T4K085</accession>
<keyword evidence="2 13" id="KW-0963">Cytoplasm</keyword>
<dbReference type="NCBIfam" id="NF002584">
    <property type="entry name" value="PRK02234.1-5"/>
    <property type="match status" value="1"/>
</dbReference>
<reference evidence="17" key="1">
    <citation type="submission" date="2017-02" db="EMBL/GenBank/DDBJ databases">
        <authorList>
            <person name="Varghese N."/>
            <person name="Submissions S."/>
        </authorList>
    </citation>
    <scope>NUCLEOTIDE SEQUENCE [LARGE SCALE GENOMIC DNA]</scope>
    <source>
        <strain evidence="17">DSM 15739</strain>
    </source>
</reference>
<gene>
    <name evidence="13" type="primary">recU</name>
    <name evidence="16" type="ORF">SAMN02746011_00485</name>
</gene>
<dbReference type="EMBL" id="FUWO01000003">
    <property type="protein sequence ID" value="SJZ35727.1"/>
    <property type="molecule type" value="Genomic_DNA"/>
</dbReference>
<evidence type="ECO:0000256" key="8">
    <source>
        <dbReference type="ARBA" id="ARBA00022842"/>
    </source>
</evidence>
<dbReference type="NCBIfam" id="TIGR00648">
    <property type="entry name" value="recU"/>
    <property type="match status" value="1"/>
</dbReference>
<evidence type="ECO:0000256" key="13">
    <source>
        <dbReference type="HAMAP-Rule" id="MF_00130"/>
    </source>
</evidence>
<keyword evidence="5 13" id="KW-0255">Endonuclease</keyword>
<protein>
    <recommendedName>
        <fullName evidence="12 13">Holliday junction resolvase RecU</fullName>
        <ecNumber evidence="13 14">3.1.21.10</ecNumber>
    </recommendedName>
    <alternativeName>
        <fullName evidence="13">Recombination protein U homolog</fullName>
    </alternativeName>
</protein>
<keyword evidence="17" id="KW-1185">Reference proteome</keyword>
<evidence type="ECO:0000256" key="2">
    <source>
        <dbReference type="ARBA" id="ARBA00022490"/>
    </source>
</evidence>
<feature type="binding site" evidence="13">
    <location>
        <position position="86"/>
    </location>
    <ligand>
        <name>Mg(2+)</name>
        <dbReference type="ChEBI" id="CHEBI:18420"/>
    </ligand>
</feature>
<dbReference type="RefSeq" id="WP_078755319.1">
    <property type="nucleotide sequence ID" value="NZ_FUWO01000003.1"/>
</dbReference>